<dbReference type="SUPFAM" id="SSF46565">
    <property type="entry name" value="Chaperone J-domain"/>
    <property type="match status" value="1"/>
</dbReference>
<dbReference type="SMART" id="SM00271">
    <property type="entry name" value="DnaJ"/>
    <property type="match status" value="1"/>
</dbReference>
<dbReference type="CDD" id="cd06257">
    <property type="entry name" value="DnaJ"/>
    <property type="match status" value="1"/>
</dbReference>
<dbReference type="InterPro" id="IPR036869">
    <property type="entry name" value="J_dom_sf"/>
</dbReference>
<dbReference type="PROSITE" id="PS50076">
    <property type="entry name" value="DNAJ_2"/>
    <property type="match status" value="1"/>
</dbReference>
<feature type="compositionally biased region" description="Low complexity" evidence="2">
    <location>
        <begin position="432"/>
        <end position="441"/>
    </location>
</feature>
<dbReference type="PANTHER" id="PTHR44924:SF1">
    <property type="entry name" value="DNAJ SUBFAMILY A MEMBER 2"/>
    <property type="match status" value="1"/>
</dbReference>
<dbReference type="InterPro" id="IPR026894">
    <property type="entry name" value="DnaJ_X"/>
</dbReference>
<gene>
    <name evidence="4" type="ORF">BCR43DRAFT_562146</name>
</gene>
<dbReference type="OrthoDB" id="552049at2759"/>
<dbReference type="Gene3D" id="1.10.287.110">
    <property type="entry name" value="DnaJ domain"/>
    <property type="match status" value="1"/>
</dbReference>
<dbReference type="EMBL" id="MCGN01000003">
    <property type="protein sequence ID" value="ORY98717.1"/>
    <property type="molecule type" value="Genomic_DNA"/>
</dbReference>
<dbReference type="FunFam" id="1.10.287.110:FF:000028">
    <property type="entry name" value="DnaJ domain protein"/>
    <property type="match status" value="1"/>
</dbReference>
<dbReference type="InterPro" id="IPR018253">
    <property type="entry name" value="DnaJ_domain_CS"/>
</dbReference>
<dbReference type="GO" id="GO:0005829">
    <property type="term" value="C:cytosol"/>
    <property type="evidence" value="ECO:0007669"/>
    <property type="project" value="UniProtKB-ARBA"/>
</dbReference>
<dbReference type="PANTHER" id="PTHR44924">
    <property type="entry name" value="DNAJ SUBFAMILY A MEMBER 2"/>
    <property type="match status" value="1"/>
</dbReference>
<dbReference type="STRING" id="13706.A0A1X2HI27"/>
<protein>
    <submittedName>
        <fullName evidence="4">X-domain of DnaJ-containing-domain-containing protein</fullName>
    </submittedName>
</protein>
<dbReference type="AlphaFoldDB" id="A0A1X2HI27"/>
<accession>A0A1X2HI27</accession>
<name>A0A1X2HI27_SYNRA</name>
<evidence type="ECO:0000256" key="2">
    <source>
        <dbReference type="SAM" id="MobiDB-lite"/>
    </source>
</evidence>
<feature type="region of interest" description="Disordered" evidence="2">
    <location>
        <begin position="416"/>
        <end position="441"/>
    </location>
</feature>
<dbReference type="Pfam" id="PF14308">
    <property type="entry name" value="DnaJ-X"/>
    <property type="match status" value="1"/>
</dbReference>
<dbReference type="FunCoup" id="A0A1X2HI27">
    <property type="interactions" value="410"/>
</dbReference>
<evidence type="ECO:0000313" key="5">
    <source>
        <dbReference type="Proteomes" id="UP000242180"/>
    </source>
</evidence>
<reference evidence="4 5" key="1">
    <citation type="submission" date="2016-07" db="EMBL/GenBank/DDBJ databases">
        <title>Pervasive Adenine N6-methylation of Active Genes in Fungi.</title>
        <authorList>
            <consortium name="DOE Joint Genome Institute"/>
            <person name="Mondo S.J."/>
            <person name="Dannebaum R.O."/>
            <person name="Kuo R.C."/>
            <person name="Labutti K."/>
            <person name="Haridas S."/>
            <person name="Kuo A."/>
            <person name="Salamov A."/>
            <person name="Ahrendt S.R."/>
            <person name="Lipzen A."/>
            <person name="Sullivan W."/>
            <person name="Andreopoulos W.B."/>
            <person name="Clum A."/>
            <person name="Lindquist E."/>
            <person name="Daum C."/>
            <person name="Ramamoorthy G.K."/>
            <person name="Gryganskyi A."/>
            <person name="Culley D."/>
            <person name="Magnuson J.K."/>
            <person name="James T.Y."/>
            <person name="O'Malley M.A."/>
            <person name="Stajich J.E."/>
            <person name="Spatafora J.W."/>
            <person name="Visel A."/>
            <person name="Grigoriev I.V."/>
        </authorList>
    </citation>
    <scope>NUCLEOTIDE SEQUENCE [LARGE SCALE GENOMIC DNA]</scope>
    <source>
        <strain evidence="4 5">NRRL 2496</strain>
    </source>
</reference>
<dbReference type="OMA" id="EVFGAMF"/>
<feature type="region of interest" description="Disordered" evidence="2">
    <location>
        <begin position="55"/>
        <end position="83"/>
    </location>
</feature>
<sequence length="441" mass="49562">MTVYQSRKPEPYIKATCDSCRSALEFLPDAGLKNQKVEVECWSCHKTCNYELDANGTDLKGNSSNNKTSKSRSRKKGTDENPVSTEYYDLLGIPTTATQDDIKKAYRKKAIRYHPDKNPNDPTAEERFKKISEAYQILSDPKLRKHYNEYGEENGVKPDGGFVDPEEFFRQSFGGDRFVDIIGEISIGKDMREALETAENENDENLSPEEKAQREAEKEKADQERAEVRAKRVDGLAQKLINKLSLYTEMADTSPSSVAAFTNIVQIEAEDLKHENYGVELLHAIGGTYTMKANQYLGKSIAFGLGSMYHSVREKGYIFSETVGTLRTALDLQSSFSELQKAEEKGLTEEERSKLEEAAAAKGLQAIWRGSKLEVESVLRDVCDKVLGDEQATRETRRARANALRIIGNVYTKVRPDVSPDDIPIEEHRHSTSSSSSQRAQ</sequence>
<dbReference type="InterPro" id="IPR001623">
    <property type="entry name" value="DnaJ_domain"/>
</dbReference>
<evidence type="ECO:0000256" key="1">
    <source>
        <dbReference type="ARBA" id="ARBA00023186"/>
    </source>
</evidence>
<dbReference type="PROSITE" id="PS00636">
    <property type="entry name" value="DNAJ_1"/>
    <property type="match status" value="1"/>
</dbReference>
<keyword evidence="1" id="KW-0143">Chaperone</keyword>
<dbReference type="Proteomes" id="UP000242180">
    <property type="component" value="Unassembled WGS sequence"/>
</dbReference>
<evidence type="ECO:0000259" key="3">
    <source>
        <dbReference type="PROSITE" id="PS50076"/>
    </source>
</evidence>
<feature type="compositionally biased region" description="Acidic residues" evidence="2">
    <location>
        <begin position="198"/>
        <end position="207"/>
    </location>
</feature>
<feature type="region of interest" description="Disordered" evidence="2">
    <location>
        <begin position="198"/>
        <end position="227"/>
    </location>
</feature>
<proteinExistence type="predicted"/>
<dbReference type="PRINTS" id="PR00625">
    <property type="entry name" value="JDOMAIN"/>
</dbReference>
<feature type="compositionally biased region" description="Basic and acidic residues" evidence="2">
    <location>
        <begin position="208"/>
        <end position="227"/>
    </location>
</feature>
<dbReference type="InParanoid" id="A0A1X2HI27"/>
<organism evidence="4 5">
    <name type="scientific">Syncephalastrum racemosum</name>
    <name type="common">Filamentous fungus</name>
    <dbReference type="NCBI Taxonomy" id="13706"/>
    <lineage>
        <taxon>Eukaryota</taxon>
        <taxon>Fungi</taxon>
        <taxon>Fungi incertae sedis</taxon>
        <taxon>Mucoromycota</taxon>
        <taxon>Mucoromycotina</taxon>
        <taxon>Mucoromycetes</taxon>
        <taxon>Mucorales</taxon>
        <taxon>Syncephalastraceae</taxon>
        <taxon>Syncephalastrum</taxon>
    </lineage>
</organism>
<comment type="caution">
    <text evidence="4">The sequence shown here is derived from an EMBL/GenBank/DDBJ whole genome shotgun (WGS) entry which is preliminary data.</text>
</comment>
<dbReference type="Pfam" id="PF00226">
    <property type="entry name" value="DnaJ"/>
    <property type="match status" value="1"/>
</dbReference>
<feature type="domain" description="J" evidence="3">
    <location>
        <begin position="86"/>
        <end position="151"/>
    </location>
</feature>
<keyword evidence="5" id="KW-1185">Reference proteome</keyword>
<evidence type="ECO:0000313" key="4">
    <source>
        <dbReference type="EMBL" id="ORY98717.1"/>
    </source>
</evidence>